<dbReference type="STRING" id="1387353.BSF38_05606"/>
<evidence type="ECO:0000259" key="2">
    <source>
        <dbReference type="Pfam" id="PF07583"/>
    </source>
</evidence>
<dbReference type="PANTHER" id="PTHR35889:SF3">
    <property type="entry name" value="F-BOX DOMAIN-CONTAINING PROTEIN"/>
    <property type="match status" value="1"/>
</dbReference>
<proteinExistence type="predicted"/>
<organism evidence="4 5">
    <name type="scientific">Paludisphaera borealis</name>
    <dbReference type="NCBI Taxonomy" id="1387353"/>
    <lineage>
        <taxon>Bacteria</taxon>
        <taxon>Pseudomonadati</taxon>
        <taxon>Planctomycetota</taxon>
        <taxon>Planctomycetia</taxon>
        <taxon>Isosphaerales</taxon>
        <taxon>Isosphaeraceae</taxon>
        <taxon>Paludisphaera</taxon>
    </lineage>
</organism>
<gene>
    <name evidence="4" type="ORF">BSF38_05606</name>
</gene>
<evidence type="ECO:0008006" key="6">
    <source>
        <dbReference type="Google" id="ProtNLM"/>
    </source>
</evidence>
<accession>A0A1U7CYJ1</accession>
<dbReference type="Proteomes" id="UP000186309">
    <property type="component" value="Chromosome"/>
</dbReference>
<evidence type="ECO:0000313" key="4">
    <source>
        <dbReference type="EMBL" id="APW64017.1"/>
    </source>
</evidence>
<dbReference type="PANTHER" id="PTHR35889">
    <property type="entry name" value="CYCLOINULO-OLIGOSACCHARIDE FRUCTANOTRANSFERASE-RELATED"/>
    <property type="match status" value="1"/>
</dbReference>
<keyword evidence="5" id="KW-1185">Reference proteome</keyword>
<feature type="transmembrane region" description="Helical" evidence="1">
    <location>
        <begin position="12"/>
        <end position="39"/>
    </location>
</feature>
<sequence>MNSRQGRRVGRGLRVSAVAFATASGAALAWAIFAIPILATAGDRPASKSSTASQASVSAAGNFLDPLLEAAWKEAGVKPGKPASDEEFLRRAYLDVLGRIPSVQEARAFLSTREADKRGKLVEYLLNHVDFPKNFATQWTTLLVGRSPQGRMVDRAALTAWLRKQFAADRPWNEVVYDLVTASGSNRENGAVNFTLAHLESEAVPLTARTTRLFLGQQIQCVQCHDHPNNDWKQSDFWGINAFFRGVKTEDKNAPNAAGLEAYDHTELHDEPSNATARFEKRNGMMGVAFPTFLNGVKAGHGDGVIRRVELGKMITDPKSDLLPRAMANRMWAQFLGRGFVNPIDDIGPHNVPVNPEILDKLADAFRDSKYDVKQMIRWIMTSRAYQATSLRAGKGEVSKGGDRDDSVFNVMQLRPMSPEQLFDSLLTATSAHKTAGGRDDAKREAWMKQFLFAFGNDEGDEATSFQGTIPQSLMMMNGELMKDALSGKSGSFLADVLEQAQKQGRAPAPYMIDQIYLAALSRFPTAKERHAAMQYLDAFPDSLHVLQDLFWALLNSNEFILIH</sequence>
<protein>
    <recommendedName>
        <fullName evidence="6">DUF1549 domain-containing protein</fullName>
    </recommendedName>
</protein>
<dbReference type="Pfam" id="PF07583">
    <property type="entry name" value="PSCyt2"/>
    <property type="match status" value="1"/>
</dbReference>
<dbReference type="RefSeq" id="WP_076350305.1">
    <property type="nucleotide sequence ID" value="NZ_CP019082.1"/>
</dbReference>
<reference evidence="5" key="1">
    <citation type="submission" date="2016-12" db="EMBL/GenBank/DDBJ databases">
        <title>Comparative genomics of four Isosphaeraceae planctomycetes: a common pool of plasmids and glycoside hydrolase genes.</title>
        <authorList>
            <person name="Ivanova A."/>
        </authorList>
    </citation>
    <scope>NUCLEOTIDE SEQUENCE [LARGE SCALE GENOMIC DNA]</scope>
    <source>
        <strain evidence="5">PX4</strain>
    </source>
</reference>
<dbReference type="OrthoDB" id="289126at2"/>
<dbReference type="InterPro" id="IPR022655">
    <property type="entry name" value="DUF1553"/>
</dbReference>
<keyword evidence="1" id="KW-0472">Membrane</keyword>
<feature type="domain" description="DUF1549" evidence="2">
    <location>
        <begin position="64"/>
        <end position="248"/>
    </location>
</feature>
<evidence type="ECO:0000313" key="5">
    <source>
        <dbReference type="Proteomes" id="UP000186309"/>
    </source>
</evidence>
<evidence type="ECO:0000256" key="1">
    <source>
        <dbReference type="SAM" id="Phobius"/>
    </source>
</evidence>
<dbReference type="EMBL" id="CP019082">
    <property type="protein sequence ID" value="APW64017.1"/>
    <property type="molecule type" value="Genomic_DNA"/>
</dbReference>
<dbReference type="KEGG" id="pbor:BSF38_05606"/>
<feature type="domain" description="DUF1553" evidence="3">
    <location>
        <begin position="307"/>
        <end position="439"/>
    </location>
</feature>
<name>A0A1U7CYJ1_9BACT</name>
<keyword evidence="1" id="KW-1133">Transmembrane helix</keyword>
<dbReference type="Pfam" id="PF07587">
    <property type="entry name" value="PSD1"/>
    <property type="match status" value="1"/>
</dbReference>
<dbReference type="AlphaFoldDB" id="A0A1U7CYJ1"/>
<keyword evidence="1" id="KW-0812">Transmembrane</keyword>
<evidence type="ECO:0000259" key="3">
    <source>
        <dbReference type="Pfam" id="PF07587"/>
    </source>
</evidence>
<dbReference type="InterPro" id="IPR011444">
    <property type="entry name" value="DUF1549"/>
</dbReference>